<protein>
    <submittedName>
        <fullName evidence="4">Uu.00g020690.m01.CDS01</fullName>
    </submittedName>
</protein>
<keyword evidence="2" id="KW-0597">Phosphoprotein</keyword>
<sequence>MRKATLQIYEQEIDDLYRAVELAHDGPPAGSNSTVNLNRLRSVVEAVQTACKESTTVGAVDMDEELLARGVDSLQVLSDDEARRKSEVEKTLGLFINRIDQLAEAQSHVVSTHKSRDTDPHVCIITGTTGYIGSYILRSLMQSTRVGTIYCLDRGSDSASRQRIHNAEVDEELPTAFADTVHFLEEDLTHETFGLEPGMFQAVSSSATLIIHTAWPVDFNLLLSSFIEHLVGVKNLCNFSAQCPLRPDFMFLSSVSAVMNLAFRPGTVLPEEIIEDLSAPVAAGYGESKYLAERMLDHAVKKLHIPATVVRIGSVCGATLSPGRWNPKEWLPRLIMGSFSLGVIPDSLGDYDPGTMDVTWLPIDVLADVLVEIAMKERAALAQGRLLTGAPVYHLMNPERTSWRVVLPSIVEALRGPSGRESLGESRDGRPVAVGPRLEWLNKLRAVTTNLGDLGSAQEATPVNPALKLVDFYEEKLREKVFPQWEMANAISTSHSLQEAGSVIPPDMEKWIRIWWDSEGMAV</sequence>
<dbReference type="Gene3D" id="3.40.50.720">
    <property type="entry name" value="NAD(P)-binding Rossmann-like Domain"/>
    <property type="match status" value="1"/>
</dbReference>
<dbReference type="AlphaFoldDB" id="A0AAI8W0F8"/>
<dbReference type="InterPro" id="IPR013120">
    <property type="entry name" value="FAR_NAD-bd"/>
</dbReference>
<dbReference type="InterPro" id="IPR051414">
    <property type="entry name" value="Adenylate-forming_Reductase"/>
</dbReference>
<keyword evidence="1" id="KW-0596">Phosphopantetheine</keyword>
<proteinExistence type="predicted"/>
<accession>A0AAI8W0F8</accession>
<feature type="domain" description="Thioester reductase (TE)" evidence="3">
    <location>
        <begin position="125"/>
        <end position="369"/>
    </location>
</feature>
<gene>
    <name evidence="4" type="ORF">KHLLAP_LOCUS14418</name>
</gene>
<dbReference type="PANTHER" id="PTHR43439:SF2">
    <property type="entry name" value="ENZYME, PUTATIVE (JCVI)-RELATED"/>
    <property type="match status" value="1"/>
</dbReference>
<keyword evidence="5" id="KW-1185">Reference proteome</keyword>
<dbReference type="InterPro" id="IPR036291">
    <property type="entry name" value="NAD(P)-bd_dom_sf"/>
</dbReference>
<comment type="caution">
    <text evidence="4">The sequence shown here is derived from an EMBL/GenBank/DDBJ whole genome shotgun (WGS) entry which is preliminary data.</text>
</comment>
<dbReference type="Pfam" id="PF07993">
    <property type="entry name" value="NAD_binding_4"/>
    <property type="match status" value="1"/>
</dbReference>
<evidence type="ECO:0000259" key="3">
    <source>
        <dbReference type="Pfam" id="PF07993"/>
    </source>
</evidence>
<evidence type="ECO:0000256" key="2">
    <source>
        <dbReference type="ARBA" id="ARBA00022553"/>
    </source>
</evidence>
<dbReference type="PANTHER" id="PTHR43439">
    <property type="entry name" value="PHENYLACETATE-COENZYME A LIGASE"/>
    <property type="match status" value="1"/>
</dbReference>
<evidence type="ECO:0000313" key="4">
    <source>
        <dbReference type="EMBL" id="CAJ2513950.1"/>
    </source>
</evidence>
<dbReference type="SUPFAM" id="SSF51735">
    <property type="entry name" value="NAD(P)-binding Rossmann-fold domains"/>
    <property type="match status" value="1"/>
</dbReference>
<name>A0AAI8W0F8_9PEZI</name>
<evidence type="ECO:0000313" key="5">
    <source>
        <dbReference type="Proteomes" id="UP001295740"/>
    </source>
</evidence>
<reference evidence="4" key="1">
    <citation type="submission" date="2023-10" db="EMBL/GenBank/DDBJ databases">
        <authorList>
            <person name="Hackl T."/>
        </authorList>
    </citation>
    <scope>NUCLEOTIDE SEQUENCE</scope>
</reference>
<evidence type="ECO:0000256" key="1">
    <source>
        <dbReference type="ARBA" id="ARBA00022450"/>
    </source>
</evidence>
<dbReference type="Proteomes" id="UP001295740">
    <property type="component" value="Unassembled WGS sequence"/>
</dbReference>
<organism evidence="4 5">
    <name type="scientific">Anthostomella pinea</name>
    <dbReference type="NCBI Taxonomy" id="933095"/>
    <lineage>
        <taxon>Eukaryota</taxon>
        <taxon>Fungi</taxon>
        <taxon>Dikarya</taxon>
        <taxon>Ascomycota</taxon>
        <taxon>Pezizomycotina</taxon>
        <taxon>Sordariomycetes</taxon>
        <taxon>Xylariomycetidae</taxon>
        <taxon>Xylariales</taxon>
        <taxon>Xylariaceae</taxon>
        <taxon>Anthostomella</taxon>
    </lineage>
</organism>
<dbReference type="EMBL" id="CAUWAG010000020">
    <property type="protein sequence ID" value="CAJ2513950.1"/>
    <property type="molecule type" value="Genomic_DNA"/>
</dbReference>